<comment type="caution">
    <text evidence="5">The sequence shown here is derived from an EMBL/GenBank/DDBJ whole genome shotgun (WGS) entry which is preliminary data.</text>
</comment>
<feature type="region of interest" description="Disordered" evidence="2">
    <location>
        <begin position="135"/>
        <end position="156"/>
    </location>
</feature>
<dbReference type="Pfam" id="PF01478">
    <property type="entry name" value="Peptidase_A24"/>
    <property type="match status" value="1"/>
</dbReference>
<keyword evidence="3" id="KW-1133">Transmembrane helix</keyword>
<keyword evidence="6" id="KW-1185">Reference proteome</keyword>
<evidence type="ECO:0000256" key="3">
    <source>
        <dbReference type="SAM" id="Phobius"/>
    </source>
</evidence>
<sequence length="176" mass="17740">MTTFAFALFTLWCATLAVIDARVRRLPNVLTAAGATAVLGYAFTVGEPGPAVMGAVLLAFPYLLVHLAVPAACGAGDAKLAVGVGAAAGLGGAHAWMIAAIGAPVLTALAGVAAALSTRHRDQARFRTGRVDADRRSGLAHARSRPRVRAAPRSRALPHGPAMCGATVLALALTAG</sequence>
<evidence type="ECO:0000256" key="1">
    <source>
        <dbReference type="ARBA" id="ARBA00005801"/>
    </source>
</evidence>
<feature type="compositionally biased region" description="Basic residues" evidence="2">
    <location>
        <begin position="142"/>
        <end position="152"/>
    </location>
</feature>
<dbReference type="Gene3D" id="1.20.120.1220">
    <property type="match status" value="1"/>
</dbReference>
<organism evidence="5 6">
    <name type="scientific">Nocardia higoensis</name>
    <dbReference type="NCBI Taxonomy" id="228599"/>
    <lineage>
        <taxon>Bacteria</taxon>
        <taxon>Bacillati</taxon>
        <taxon>Actinomycetota</taxon>
        <taxon>Actinomycetes</taxon>
        <taxon>Mycobacteriales</taxon>
        <taxon>Nocardiaceae</taxon>
        <taxon>Nocardia</taxon>
    </lineage>
</organism>
<proteinExistence type="inferred from homology"/>
<dbReference type="RefSeq" id="WP_195001142.1">
    <property type="nucleotide sequence ID" value="NZ_JADLQN010000001.1"/>
</dbReference>
<evidence type="ECO:0000259" key="4">
    <source>
        <dbReference type="Pfam" id="PF01478"/>
    </source>
</evidence>
<reference evidence="5 6" key="1">
    <citation type="submission" date="2020-10" db="EMBL/GenBank/DDBJ databases">
        <title>Identification of Nocardia species via Next-generation sequencing and recognition of intraspecies genetic diversity.</title>
        <authorList>
            <person name="Li P."/>
            <person name="Li P."/>
            <person name="Lu B."/>
        </authorList>
    </citation>
    <scope>NUCLEOTIDE SEQUENCE [LARGE SCALE GENOMIC DNA]</scope>
    <source>
        <strain evidence="5 6">BJ06-0143</strain>
    </source>
</reference>
<protein>
    <submittedName>
        <fullName evidence="5">Prepilin peptidase</fullName>
    </submittedName>
</protein>
<evidence type="ECO:0000313" key="5">
    <source>
        <dbReference type="EMBL" id="MBF6354369.1"/>
    </source>
</evidence>
<evidence type="ECO:0000313" key="6">
    <source>
        <dbReference type="Proteomes" id="UP000707731"/>
    </source>
</evidence>
<feature type="domain" description="Prepilin type IV endopeptidase peptidase" evidence="4">
    <location>
        <begin position="8"/>
        <end position="109"/>
    </location>
</feature>
<dbReference type="PANTHER" id="PTHR30487:SF0">
    <property type="entry name" value="PREPILIN LEADER PEPTIDASE_N-METHYLTRANSFERASE-RELATED"/>
    <property type="match status" value="1"/>
</dbReference>
<dbReference type="InterPro" id="IPR050882">
    <property type="entry name" value="Prepilin_peptidase/N-MTase"/>
</dbReference>
<feature type="transmembrane region" description="Helical" evidence="3">
    <location>
        <begin position="51"/>
        <end position="73"/>
    </location>
</feature>
<gene>
    <name evidence="5" type="ORF">IU449_07415</name>
</gene>
<accession>A0ABS0D7A7</accession>
<name>A0ABS0D7A7_9NOCA</name>
<dbReference type="InterPro" id="IPR000045">
    <property type="entry name" value="Prepilin_IV_endopep_pep"/>
</dbReference>
<comment type="similarity">
    <text evidence="1">Belongs to the peptidase A24 family.</text>
</comment>
<dbReference type="PANTHER" id="PTHR30487">
    <property type="entry name" value="TYPE 4 PREPILIN-LIKE PROTEINS LEADER PEPTIDE-PROCESSING ENZYME"/>
    <property type="match status" value="1"/>
</dbReference>
<keyword evidence="3" id="KW-0472">Membrane</keyword>
<dbReference type="Proteomes" id="UP000707731">
    <property type="component" value="Unassembled WGS sequence"/>
</dbReference>
<evidence type="ECO:0000256" key="2">
    <source>
        <dbReference type="SAM" id="MobiDB-lite"/>
    </source>
</evidence>
<dbReference type="EMBL" id="JADLQN010000001">
    <property type="protein sequence ID" value="MBF6354369.1"/>
    <property type="molecule type" value="Genomic_DNA"/>
</dbReference>
<feature type="transmembrane region" description="Helical" evidence="3">
    <location>
        <begin position="27"/>
        <end position="44"/>
    </location>
</feature>
<feature type="transmembrane region" description="Helical" evidence="3">
    <location>
        <begin position="93"/>
        <end position="117"/>
    </location>
</feature>
<keyword evidence="3" id="KW-0812">Transmembrane</keyword>